<feature type="non-terminal residue" evidence="2">
    <location>
        <position position="1"/>
    </location>
</feature>
<evidence type="ECO:0000256" key="1">
    <source>
        <dbReference type="SAM" id="MobiDB-lite"/>
    </source>
</evidence>
<protein>
    <submittedName>
        <fullName evidence="2">Uncharacterized protein</fullName>
    </submittedName>
</protein>
<sequence length="167" mass="18126">HCRKLSILVKHDGVTAKSEENSSQRYADEVSVAQEDRLRSEKSTEEEEGERNNSSKSNEYGEGENEQRTHTAESSSRSPSSDTKLVKPIRYYDYNFETSIDRHPNLTSDIIFRSGDDATTINCDGVGIGEFSLNFGVDGGGGGYSPNVGGVDSGGGGEGFSPIYEEV</sequence>
<organism evidence="2 3">
    <name type="scientific">Datura stramonium</name>
    <name type="common">Jimsonweed</name>
    <name type="synonym">Common thornapple</name>
    <dbReference type="NCBI Taxonomy" id="4076"/>
    <lineage>
        <taxon>Eukaryota</taxon>
        <taxon>Viridiplantae</taxon>
        <taxon>Streptophyta</taxon>
        <taxon>Embryophyta</taxon>
        <taxon>Tracheophyta</taxon>
        <taxon>Spermatophyta</taxon>
        <taxon>Magnoliopsida</taxon>
        <taxon>eudicotyledons</taxon>
        <taxon>Gunneridae</taxon>
        <taxon>Pentapetalae</taxon>
        <taxon>asterids</taxon>
        <taxon>lamiids</taxon>
        <taxon>Solanales</taxon>
        <taxon>Solanaceae</taxon>
        <taxon>Solanoideae</taxon>
        <taxon>Datureae</taxon>
        <taxon>Datura</taxon>
    </lineage>
</organism>
<keyword evidence="3" id="KW-1185">Reference proteome</keyword>
<evidence type="ECO:0000313" key="3">
    <source>
        <dbReference type="Proteomes" id="UP000823775"/>
    </source>
</evidence>
<comment type="caution">
    <text evidence="2">The sequence shown here is derived from an EMBL/GenBank/DDBJ whole genome shotgun (WGS) entry which is preliminary data.</text>
</comment>
<proteinExistence type="predicted"/>
<feature type="region of interest" description="Disordered" evidence="1">
    <location>
        <begin position="148"/>
        <end position="167"/>
    </location>
</feature>
<feature type="compositionally biased region" description="Polar residues" evidence="1">
    <location>
        <begin position="72"/>
        <end position="83"/>
    </location>
</feature>
<evidence type="ECO:0000313" key="2">
    <source>
        <dbReference type="EMBL" id="MCD7461611.1"/>
    </source>
</evidence>
<accession>A0ABS8SRY2</accession>
<dbReference type="Proteomes" id="UP000823775">
    <property type="component" value="Unassembled WGS sequence"/>
</dbReference>
<gene>
    <name evidence="2" type="ORF">HAX54_046582</name>
</gene>
<feature type="compositionally biased region" description="Basic and acidic residues" evidence="1">
    <location>
        <begin position="9"/>
        <end position="43"/>
    </location>
</feature>
<name>A0ABS8SRY2_DATST</name>
<dbReference type="EMBL" id="JACEIK010000737">
    <property type="protein sequence ID" value="MCD7461611.1"/>
    <property type="molecule type" value="Genomic_DNA"/>
</dbReference>
<reference evidence="2 3" key="1">
    <citation type="journal article" date="2021" name="BMC Genomics">
        <title>Datura genome reveals duplications of psychoactive alkaloid biosynthetic genes and high mutation rate following tissue culture.</title>
        <authorList>
            <person name="Rajewski A."/>
            <person name="Carter-House D."/>
            <person name="Stajich J."/>
            <person name="Litt A."/>
        </authorList>
    </citation>
    <scope>NUCLEOTIDE SEQUENCE [LARGE SCALE GENOMIC DNA]</scope>
    <source>
        <strain evidence="2">AR-01</strain>
    </source>
</reference>
<feature type="region of interest" description="Disordered" evidence="1">
    <location>
        <begin position="1"/>
        <end position="84"/>
    </location>
</feature>